<dbReference type="AlphaFoldDB" id="A0A0C2RA01"/>
<comment type="caution">
    <text evidence="2">The sequence shown here is derived from an EMBL/GenBank/DDBJ whole genome shotgun (WGS) entry which is preliminary data.</text>
</comment>
<gene>
    <name evidence="2" type="ORF">KR50_24670</name>
</gene>
<sequence>MAGNKLSTGILLGAVIGGAVSLLDRETRRSTIEAYQKSSRAISYYSTHPKELSQQTKSKVEKIKVTVEQIQDDFEFLSSKLDEVRDMTPQLKNILVETKETFETSGETYKHALSDDSEEEQNRSDLFLERNNPEEKKTI</sequence>
<evidence type="ECO:0008006" key="4">
    <source>
        <dbReference type="Google" id="ProtNLM"/>
    </source>
</evidence>
<dbReference type="PATRIC" id="fig|220754.4.peg.2484"/>
<keyword evidence="3" id="KW-1185">Reference proteome</keyword>
<reference evidence="2 3" key="1">
    <citation type="submission" date="2015-01" db="EMBL/GenBank/DDBJ databases">
        <title>Jeotgalibacillus campisalis genome sequencing.</title>
        <authorList>
            <person name="Goh K.M."/>
            <person name="Chan K.-G."/>
            <person name="Yaakop A.S."/>
            <person name="Ee R."/>
            <person name="Gan H.M."/>
            <person name="Chan C.S."/>
        </authorList>
    </citation>
    <scope>NUCLEOTIDE SEQUENCE [LARGE SCALE GENOMIC DNA]</scope>
    <source>
        <strain evidence="2 3">SF-57</strain>
    </source>
</reference>
<proteinExistence type="predicted"/>
<dbReference type="OrthoDB" id="2353585at2"/>
<organism evidence="2 3">
    <name type="scientific">Jeotgalibacillus campisalis</name>
    <dbReference type="NCBI Taxonomy" id="220754"/>
    <lineage>
        <taxon>Bacteria</taxon>
        <taxon>Bacillati</taxon>
        <taxon>Bacillota</taxon>
        <taxon>Bacilli</taxon>
        <taxon>Bacillales</taxon>
        <taxon>Caryophanaceae</taxon>
        <taxon>Jeotgalibacillus</taxon>
    </lineage>
</organism>
<evidence type="ECO:0000256" key="1">
    <source>
        <dbReference type="SAM" id="MobiDB-lite"/>
    </source>
</evidence>
<dbReference type="EMBL" id="JXRR01000015">
    <property type="protein sequence ID" value="KIL47145.1"/>
    <property type="molecule type" value="Genomic_DNA"/>
</dbReference>
<evidence type="ECO:0000313" key="3">
    <source>
        <dbReference type="Proteomes" id="UP000031972"/>
    </source>
</evidence>
<dbReference type="RefSeq" id="WP_052477052.1">
    <property type="nucleotide sequence ID" value="NZ_JXRR01000015.1"/>
</dbReference>
<protein>
    <recommendedName>
        <fullName evidence="4">Gas vesicle protein</fullName>
    </recommendedName>
</protein>
<name>A0A0C2RA01_9BACL</name>
<dbReference type="Proteomes" id="UP000031972">
    <property type="component" value="Unassembled WGS sequence"/>
</dbReference>
<accession>A0A0C2RA01</accession>
<feature type="region of interest" description="Disordered" evidence="1">
    <location>
        <begin position="106"/>
        <end position="139"/>
    </location>
</feature>
<evidence type="ECO:0000313" key="2">
    <source>
        <dbReference type="EMBL" id="KIL47145.1"/>
    </source>
</evidence>